<organismHost>
    <name type="scientific">Pyramimonas plurioculata</name>
    <dbReference type="NCBI Taxonomy" id="36893"/>
</organismHost>
<organism evidence="2">
    <name type="scientific">Pyramimonas orientalis virus</name>
    <name type="common">PoV01</name>
    <dbReference type="NCBI Taxonomy" id="455367"/>
    <lineage>
        <taxon>Viruses</taxon>
        <taxon>Varidnaviria</taxon>
        <taxon>Bamfordvirae</taxon>
        <taxon>Nucleocytoviricota</taxon>
        <taxon>Megaviricetes</taxon>
        <taxon>Imitervirales</taxon>
        <taxon>Allomimiviridae</taxon>
        <taxon>Heliosvirus</taxon>
        <taxon>Heliosvirus raunefjordenense</taxon>
    </lineage>
</organism>
<accession>A0A7L9AXV8</accession>
<proteinExistence type="predicted"/>
<protein>
    <submittedName>
        <fullName evidence="2">Uncharacterized protein</fullName>
    </submittedName>
</protein>
<sequence>MKIIVASLLAIVFIIIILYVEHNKIKNKIGEKRETFQAELGSTELNNQTSNPSSVSCANTTDLNSTDKTIKIFNELAENLSTNLESLFVQHHEYTQTLV</sequence>
<reference evidence="2" key="1">
    <citation type="submission" date="2020-06" db="EMBL/GenBank/DDBJ databases">
        <title>Lateral gene transfer of anion-conducting channel rhodopsins between green algae and giant viruses.</title>
        <authorList>
            <person name="Rozenberg A."/>
            <person name="Oppermann J."/>
            <person name="Wietek J."/>
            <person name="Fernandez Lahore R.G."/>
            <person name="Sandaa R.-A."/>
            <person name="Bratbak G."/>
            <person name="Hegemann P."/>
            <person name="Beja O."/>
        </authorList>
    </citation>
    <scope>NUCLEOTIDE SEQUENCE</scope>
    <source>
        <strain evidence="2">01B</strain>
    </source>
</reference>
<evidence type="ECO:0000256" key="1">
    <source>
        <dbReference type="SAM" id="Phobius"/>
    </source>
</evidence>
<dbReference type="EMBL" id="MT663538">
    <property type="protein sequence ID" value="QOI90479.1"/>
    <property type="molecule type" value="Genomic_DNA"/>
</dbReference>
<gene>
    <name evidence="2" type="ORF">HWQ62_00343</name>
</gene>
<evidence type="ECO:0000313" key="2">
    <source>
        <dbReference type="EMBL" id="QOI90479.1"/>
    </source>
</evidence>
<name>A0A7L9AXV8_POV01</name>
<keyword evidence="1" id="KW-0472">Membrane</keyword>
<keyword evidence="1" id="KW-0812">Transmembrane</keyword>
<keyword evidence="1" id="KW-1133">Transmembrane helix</keyword>
<feature type="transmembrane region" description="Helical" evidence="1">
    <location>
        <begin position="6"/>
        <end position="22"/>
    </location>
</feature>